<feature type="domain" description="Carrier" evidence="3">
    <location>
        <begin position="350"/>
        <end position="424"/>
    </location>
</feature>
<dbReference type="CDD" id="cd05930">
    <property type="entry name" value="A_NRPS"/>
    <property type="match status" value="1"/>
</dbReference>
<reference evidence="4 5" key="1">
    <citation type="submission" date="2020-03" db="EMBL/GenBank/DDBJ databases">
        <title>Whole genome shotgun sequence of Phytohabitans houttuyneae NBRC 108639.</title>
        <authorList>
            <person name="Komaki H."/>
            <person name="Tamura T."/>
        </authorList>
    </citation>
    <scope>NUCLEOTIDE SEQUENCE [LARGE SCALE GENOMIC DNA]</scope>
    <source>
        <strain evidence="4 5">NBRC 108639</strain>
    </source>
</reference>
<dbReference type="GO" id="GO:0005737">
    <property type="term" value="C:cytoplasm"/>
    <property type="evidence" value="ECO:0007669"/>
    <property type="project" value="TreeGrafter"/>
</dbReference>
<dbReference type="InterPro" id="IPR045851">
    <property type="entry name" value="AMP-bd_C_sf"/>
</dbReference>
<dbReference type="InterPro" id="IPR029058">
    <property type="entry name" value="AB_hydrolase_fold"/>
</dbReference>
<evidence type="ECO:0000256" key="2">
    <source>
        <dbReference type="ARBA" id="ARBA00022553"/>
    </source>
</evidence>
<comment type="caution">
    <text evidence="4">The sequence shown here is derived from an EMBL/GenBank/DDBJ whole genome shotgun (WGS) entry which is preliminary data.</text>
</comment>
<dbReference type="GO" id="GO:0031177">
    <property type="term" value="F:phosphopantetheine binding"/>
    <property type="evidence" value="ECO:0007669"/>
    <property type="project" value="TreeGrafter"/>
</dbReference>
<protein>
    <recommendedName>
        <fullName evidence="3">Carrier domain-containing protein</fullName>
    </recommendedName>
</protein>
<organism evidence="4 5">
    <name type="scientific">Phytohabitans houttuyneae</name>
    <dbReference type="NCBI Taxonomy" id="1076126"/>
    <lineage>
        <taxon>Bacteria</taxon>
        <taxon>Bacillati</taxon>
        <taxon>Actinomycetota</taxon>
        <taxon>Actinomycetes</taxon>
        <taxon>Micromonosporales</taxon>
        <taxon>Micromonosporaceae</taxon>
    </lineage>
</organism>
<evidence type="ECO:0000313" key="5">
    <source>
        <dbReference type="Proteomes" id="UP000482800"/>
    </source>
</evidence>
<gene>
    <name evidence="4" type="ORF">Phou_052560</name>
</gene>
<dbReference type="InterPro" id="IPR009081">
    <property type="entry name" value="PP-bd_ACP"/>
</dbReference>
<dbReference type="AlphaFoldDB" id="A0A6V8KGA8"/>
<keyword evidence="2" id="KW-0597">Phosphoprotein</keyword>
<evidence type="ECO:0000313" key="4">
    <source>
        <dbReference type="EMBL" id="GFJ81076.1"/>
    </source>
</evidence>
<dbReference type="InterPro" id="IPR000873">
    <property type="entry name" value="AMP-dep_synth/lig_dom"/>
</dbReference>
<dbReference type="Pfam" id="PF00975">
    <property type="entry name" value="Thioesterase"/>
    <property type="match status" value="1"/>
</dbReference>
<dbReference type="GO" id="GO:0043041">
    <property type="term" value="P:amino acid activation for nonribosomal peptide biosynthetic process"/>
    <property type="evidence" value="ECO:0007669"/>
    <property type="project" value="TreeGrafter"/>
</dbReference>
<dbReference type="InterPro" id="IPR036736">
    <property type="entry name" value="ACP-like_sf"/>
</dbReference>
<dbReference type="PANTHER" id="PTHR45527">
    <property type="entry name" value="NONRIBOSOMAL PEPTIDE SYNTHETASE"/>
    <property type="match status" value="1"/>
</dbReference>
<dbReference type="SUPFAM" id="SSF47336">
    <property type="entry name" value="ACP-like"/>
    <property type="match status" value="1"/>
</dbReference>
<dbReference type="EMBL" id="BLPF01000002">
    <property type="protein sequence ID" value="GFJ81076.1"/>
    <property type="molecule type" value="Genomic_DNA"/>
</dbReference>
<accession>A0A6V8KGA8</accession>
<dbReference type="Gene3D" id="3.40.50.1820">
    <property type="entry name" value="alpha/beta hydrolase"/>
    <property type="match status" value="1"/>
</dbReference>
<dbReference type="Gene3D" id="2.30.38.10">
    <property type="entry name" value="Luciferase, Domain 3"/>
    <property type="match status" value="1"/>
</dbReference>
<keyword evidence="5" id="KW-1185">Reference proteome</keyword>
<dbReference type="Pfam" id="PF00550">
    <property type="entry name" value="PP-binding"/>
    <property type="match status" value="1"/>
</dbReference>
<dbReference type="PANTHER" id="PTHR45527:SF1">
    <property type="entry name" value="FATTY ACID SYNTHASE"/>
    <property type="match status" value="1"/>
</dbReference>
<dbReference type="Proteomes" id="UP000482800">
    <property type="component" value="Unassembled WGS sequence"/>
</dbReference>
<keyword evidence="1" id="KW-0596">Phosphopantetheine</keyword>
<dbReference type="PROSITE" id="PS50075">
    <property type="entry name" value="CARRIER"/>
    <property type="match status" value="1"/>
</dbReference>
<dbReference type="Pfam" id="PF00501">
    <property type="entry name" value="AMP-binding"/>
    <property type="match status" value="1"/>
</dbReference>
<dbReference type="FunFam" id="3.30.300.30:FF:000010">
    <property type="entry name" value="Enterobactin synthetase component F"/>
    <property type="match status" value="1"/>
</dbReference>
<dbReference type="Gene3D" id="3.40.50.980">
    <property type="match status" value="1"/>
</dbReference>
<name>A0A6V8KGA8_9ACTN</name>
<dbReference type="SUPFAM" id="SSF56801">
    <property type="entry name" value="Acetyl-CoA synthetase-like"/>
    <property type="match status" value="1"/>
</dbReference>
<reference evidence="4 5" key="2">
    <citation type="submission" date="2020-03" db="EMBL/GenBank/DDBJ databases">
        <authorList>
            <person name="Ichikawa N."/>
            <person name="Kimura A."/>
            <person name="Kitahashi Y."/>
            <person name="Uohara A."/>
        </authorList>
    </citation>
    <scope>NUCLEOTIDE SEQUENCE [LARGE SCALE GENOMIC DNA]</scope>
    <source>
        <strain evidence="4 5">NBRC 108639</strain>
    </source>
</reference>
<dbReference type="SUPFAM" id="SSF53474">
    <property type="entry name" value="alpha/beta-Hydrolases"/>
    <property type="match status" value="1"/>
</dbReference>
<dbReference type="Gene3D" id="3.30.300.30">
    <property type="match status" value="1"/>
</dbReference>
<dbReference type="GO" id="GO:0044550">
    <property type="term" value="P:secondary metabolite biosynthetic process"/>
    <property type="evidence" value="ECO:0007669"/>
    <property type="project" value="TreeGrafter"/>
</dbReference>
<dbReference type="InterPro" id="IPR025110">
    <property type="entry name" value="AMP-bd_C"/>
</dbReference>
<dbReference type="InterPro" id="IPR001031">
    <property type="entry name" value="Thioesterase"/>
</dbReference>
<evidence type="ECO:0000256" key="1">
    <source>
        <dbReference type="ARBA" id="ARBA00022450"/>
    </source>
</evidence>
<dbReference type="Pfam" id="PF13193">
    <property type="entry name" value="AMP-binding_C"/>
    <property type="match status" value="1"/>
</dbReference>
<sequence>MAITHRGVLGLVVDTNYVTVSTTDRVAMTSGVSSDLITFEIWGPLLNGASVHIVDRDVLLSPREFARHLSVHGVTVMSVAAAVVNHGAYLEPLAEVPTLRTLHFGGEAGSPASARALLEAGLRASLLHTYGPTETTMLATFARLTEVRPDRIRLPIGYPVSATEVYVMDEWLRPLPPGMPGEICVAGDRLARGYLGRPALTAERFCPNPVPGRAGQLMYRTGDLGRLLADGQLEVLGRSDRQVKIRGFRVEPAEVEQALVDAPQVAQATVVARADEGPLRLIGYVTAMPGERVSVHKLREELSRRLPGYLVPSALVVLPELPLTASGKVDQRALPPPPDESSLAGARLHHPLDPRERTVASAMAELLGLPAVGRDDNFFALGGHSLLAVQLVDVLHRRGLDVPMVRLLAHPTVAGLARVDGPIATEQPVLVLVHGGGGGVGAYVSLLAEVRDRYRCVLVEAREARGLSVTALAAGYVEQVRAELSGPVAAFAGWSVGGLVALEMARQWQRESGTRAPVLMVDTWPGAPPEAGRGNALASFVYDLATSAGVRPPALPDGEADPGRALAAVLDELRPLPGFGRLDVDQLVERFALFRALSEAVTAHRPHPYDGPVTLVEAAGSPSKETLWAPLCPALRATTLPGDHYTVLRESAPALADIGAALLARPDVP</sequence>
<evidence type="ECO:0000259" key="3">
    <source>
        <dbReference type="PROSITE" id="PS50075"/>
    </source>
</evidence>
<proteinExistence type="predicted"/>
<dbReference type="Gene3D" id="1.10.1200.10">
    <property type="entry name" value="ACP-like"/>
    <property type="match status" value="1"/>
</dbReference>